<evidence type="ECO:0000259" key="2">
    <source>
        <dbReference type="Pfam" id="PF00534"/>
    </source>
</evidence>
<evidence type="ECO:0000313" key="3">
    <source>
        <dbReference type="EMBL" id="GGA34810.1"/>
    </source>
</evidence>
<evidence type="ECO:0000313" key="4">
    <source>
        <dbReference type="Proteomes" id="UP000627464"/>
    </source>
</evidence>
<dbReference type="RefSeq" id="WP_188470503.1">
    <property type="nucleotide sequence ID" value="NZ_BMFZ01000002.1"/>
</dbReference>
<dbReference type="SUPFAM" id="SSF53756">
    <property type="entry name" value="UDP-Glycosyltransferase/glycogen phosphorylase"/>
    <property type="match status" value="2"/>
</dbReference>
<feature type="domain" description="Glycosyl transferase family 1" evidence="2">
    <location>
        <begin position="616"/>
        <end position="789"/>
    </location>
</feature>
<feature type="domain" description="Glycosyl transferase family 1" evidence="2">
    <location>
        <begin position="223"/>
        <end position="381"/>
    </location>
</feature>
<dbReference type="InterPro" id="IPR001296">
    <property type="entry name" value="Glyco_trans_1"/>
</dbReference>
<dbReference type="PANTHER" id="PTHR46401:SF2">
    <property type="entry name" value="GLYCOSYLTRANSFERASE WBBK-RELATED"/>
    <property type="match status" value="1"/>
</dbReference>
<dbReference type="Pfam" id="PF00534">
    <property type="entry name" value="Glycos_transf_1"/>
    <property type="match status" value="2"/>
</dbReference>
<comment type="caution">
    <text evidence="3">The sequence shown here is derived from an EMBL/GenBank/DDBJ whole genome shotgun (WGS) entry which is preliminary data.</text>
</comment>
<organism evidence="3 4">
    <name type="scientific">Hafnia psychrotolerans</name>
    <dbReference type="NCBI Taxonomy" id="1477018"/>
    <lineage>
        <taxon>Bacteria</taxon>
        <taxon>Pseudomonadati</taxon>
        <taxon>Pseudomonadota</taxon>
        <taxon>Gammaproteobacteria</taxon>
        <taxon>Enterobacterales</taxon>
        <taxon>Hafniaceae</taxon>
        <taxon>Hafnia</taxon>
    </lineage>
</organism>
<evidence type="ECO:0000256" key="1">
    <source>
        <dbReference type="ARBA" id="ARBA00022679"/>
    </source>
</evidence>
<sequence>MRVLIDMQAMQTSSTHRGIGRYTAGLVKNMLELNTKHEVLLLLNGLLAESVDYIRQEFRDLVLSENIHVFSGIGPVYYLDEKNTGKRLAMEKVREDFISKLKPDVVLVSSLFEGFGDNALTSISSYKSIPTAVILYDLIPLIHSHIYLENESIKKWYLKKIDHLKRSELLLSISESAGNEAIRYLSIPEEKVFNISTACDERFMEVTVTDGDKKHLKTKYGITGPFIMYTGGIDHRKNIEGLIRAYSNLSDELINKYQLTIVCSVQEHDRQRLTRLYEEHGLTNSNVVITGFVSDEDLLILYNYCELFVFPSWHEGFGLPILEAMKCGKPVIGGELSSIPEVIGIPEPLFDPFNDHDITLKINKALTDPEYNKLLKNNAYSQSHKFSWEITAKKTWESLENLHIRHLKTNFLKSNKRPRMAFLSPLPPEKSGISDYSVELLHELSKYYDIDVIVEQKNNVSDPYVISNFTIRDPQWLRDNSSVYERVLYNFGNSDFHGHMFDLLEDIPGIVVLHDFFLSGIVSHLDVGIKQKPNFLADELLKYPGWGAVKRRFLEESALALEMEYPCNLSVLQNSLGVISHSEYSKSLALKLYGEKAAIDWFVIPLLRSAPSEITKEEARAKLGLNNSSFVVCSFGFLNPTKLNHRLLEAWGSSALSESAECHLIFVGQNDSGEYGQTIIKLIKNKKNKSTIKITGWVSAEDYKTWLAAADVGVQLRTSSRGETSASVLDCLNYGLATIVNANGSMDDLDNNIVWKMDDEFTDEDFLLALNTLYKDYDRRTEMQKKGKDKVYRENNPRDCALKCFQTIENVYASASLNYQGLLKDIACDDRYDISDSYEQLAVAISQNYEPSPRLKQVYVDISGLLETTDTIEYSYVQKIMNTYLEKTFNHWNLNFVFYSKSEDCFFNAKKFTSNLIGISDGWTDDTVMETWVNDVFVSLYPSKCDGLKNDKNLLTLKRMGVKTYSCVHLNDLSSDEYLQFIEKLDGILITSWLVAEEFELLKMKSKFLNQIKIFTPSLNEDSSNKKSENPEDDIITLICQSVGEVENV</sequence>
<keyword evidence="3" id="KW-0328">Glycosyltransferase</keyword>
<dbReference type="PANTHER" id="PTHR46401">
    <property type="entry name" value="GLYCOSYLTRANSFERASE WBBK-RELATED"/>
    <property type="match status" value="1"/>
</dbReference>
<keyword evidence="1" id="KW-0808">Transferase</keyword>
<protein>
    <submittedName>
        <fullName evidence="3">Mannosyltransferase A</fullName>
    </submittedName>
</protein>
<reference evidence="4" key="1">
    <citation type="journal article" date="2019" name="Int. J. Syst. Evol. Microbiol.">
        <title>The Global Catalogue of Microorganisms (GCM) 10K type strain sequencing project: providing services to taxonomists for standard genome sequencing and annotation.</title>
        <authorList>
            <consortium name="The Broad Institute Genomics Platform"/>
            <consortium name="The Broad Institute Genome Sequencing Center for Infectious Disease"/>
            <person name="Wu L."/>
            <person name="Ma J."/>
        </authorList>
    </citation>
    <scope>NUCLEOTIDE SEQUENCE [LARGE SCALE GENOMIC DNA]</scope>
    <source>
        <strain evidence="4">CGMCC 1.12806</strain>
    </source>
</reference>
<keyword evidence="4" id="KW-1185">Reference proteome</keyword>
<dbReference type="Gene3D" id="3.40.50.2000">
    <property type="entry name" value="Glycogen Phosphorylase B"/>
    <property type="match status" value="3"/>
</dbReference>
<dbReference type="CDD" id="cd03809">
    <property type="entry name" value="GT4_MtfB-like"/>
    <property type="match status" value="1"/>
</dbReference>
<name>A0ABQ1G1G0_9GAMM</name>
<proteinExistence type="predicted"/>
<dbReference type="GO" id="GO:0016757">
    <property type="term" value="F:glycosyltransferase activity"/>
    <property type="evidence" value="ECO:0007669"/>
    <property type="project" value="UniProtKB-KW"/>
</dbReference>
<gene>
    <name evidence="3" type="ORF">GCM10011328_06960</name>
</gene>
<dbReference type="Proteomes" id="UP000627464">
    <property type="component" value="Unassembled WGS sequence"/>
</dbReference>
<dbReference type="CDD" id="cd03801">
    <property type="entry name" value="GT4_PimA-like"/>
    <property type="match status" value="1"/>
</dbReference>
<accession>A0ABQ1G1G0</accession>
<dbReference type="EMBL" id="BMFZ01000002">
    <property type="protein sequence ID" value="GGA34810.1"/>
    <property type="molecule type" value="Genomic_DNA"/>
</dbReference>